<dbReference type="Pfam" id="PF13971">
    <property type="entry name" value="Mei4"/>
    <property type="match status" value="1"/>
</dbReference>
<dbReference type="GO" id="GO:0007129">
    <property type="term" value="P:homologous chromosome pairing at meiosis"/>
    <property type="evidence" value="ECO:0007669"/>
    <property type="project" value="TreeGrafter"/>
</dbReference>
<feature type="region of interest" description="Disordered" evidence="3">
    <location>
        <begin position="1"/>
        <end position="25"/>
    </location>
</feature>
<dbReference type="GO" id="GO:0007283">
    <property type="term" value="P:spermatogenesis"/>
    <property type="evidence" value="ECO:0007669"/>
    <property type="project" value="TreeGrafter"/>
</dbReference>
<dbReference type="EMBL" id="GHWJ01003528">
    <property type="protein sequence ID" value="NOV36265.1"/>
    <property type="molecule type" value="Transcribed_RNA"/>
</dbReference>
<dbReference type="GO" id="GO:0006310">
    <property type="term" value="P:DNA recombination"/>
    <property type="evidence" value="ECO:0007669"/>
    <property type="project" value="InterPro"/>
</dbReference>
<evidence type="ECO:0000313" key="4">
    <source>
        <dbReference type="EMBL" id="NOV36265.1"/>
    </source>
</evidence>
<evidence type="ECO:0000256" key="1">
    <source>
        <dbReference type="ARBA" id="ARBA00023254"/>
    </source>
</evidence>
<proteinExistence type="inferred from homology"/>
<name>A0A6M2CRL1_RHIMP</name>
<protein>
    <submittedName>
        <fullName evidence="4">Uncharacterized protein</fullName>
    </submittedName>
</protein>
<reference evidence="4" key="1">
    <citation type="submission" date="2019-09" db="EMBL/GenBank/DDBJ databases">
        <title>Organ-specific transcriptomic study of the physiology of the cattle tick, Rhipicephalus microplus.</title>
        <authorList>
            <person name="Tirloni L."/>
            <person name="Braz G."/>
            <person name="Gandara A.C.P."/>
            <person name="Sabadin G.A."/>
            <person name="da Silva R.M."/>
            <person name="Guizzo M.G."/>
            <person name="Machado J.A."/>
            <person name="Costa E.P."/>
            <person name="Gomes H.F."/>
            <person name="Moraes J."/>
            <person name="Mota M.B.S."/>
            <person name="Mesquita R.D."/>
            <person name="Alvarenga P.H."/>
            <person name="Alves F."/>
            <person name="Seixas A."/>
            <person name="da Fonseca R.N."/>
            <person name="Fogaca A."/>
            <person name="Logullo C."/>
            <person name="Tanaka A."/>
            <person name="Daffre S."/>
            <person name="Termignoni C."/>
            <person name="Vaz I.S.Jr."/>
            <person name="Oliveira P.L."/>
            <person name="Ribeiro J.M."/>
        </authorList>
    </citation>
    <scope>NUCLEOTIDE SEQUENCE</scope>
    <source>
        <strain evidence="4">Porto Alegre</strain>
    </source>
</reference>
<dbReference type="GO" id="GO:0042138">
    <property type="term" value="P:meiotic DNA double-strand break formation"/>
    <property type="evidence" value="ECO:0007669"/>
    <property type="project" value="InterPro"/>
</dbReference>
<dbReference type="GO" id="GO:0000800">
    <property type="term" value="C:lateral element"/>
    <property type="evidence" value="ECO:0007669"/>
    <property type="project" value="TreeGrafter"/>
</dbReference>
<sequence length="370" mass="42156">MVPSKRRKESPPEEEPNDPAQNKIPILLPQDERHRTVKVAVALAIIRTKPDNVSAEDYVIELAEQLRSNEAKMSDVCQCLEDDVLQLQQKVALMSIRSSLPSNPFAYCREPTYEPTEKLSITAERIAQHWAFLQNYLSVTSNAALLKRAVKGTDAEELTLRSANNLLRTLRKSAPISGTEMELCHKALSTLSDMCNDRRNTLTPSLQAAVVDFIADCLNEIAERREERVDYRRQENIASWVGSLARGQVFTLPIVRHLLDKLLQFDSFIDTLQEDQKALEIDHFDRSFCLLQCTQNAVASLKEVSPLVRCELSDVGKALVAFCNKCRHTHPLFARYLYDILKVLKDRITPRKSNKPPARKLYTYLTRNVH</sequence>
<accession>A0A6M2CRL1</accession>
<dbReference type="OrthoDB" id="6351423at2759"/>
<dbReference type="GO" id="GO:0048477">
    <property type="term" value="P:oogenesis"/>
    <property type="evidence" value="ECO:0007669"/>
    <property type="project" value="TreeGrafter"/>
</dbReference>
<dbReference type="VEuPathDB" id="VectorBase:LOC119174675"/>
<keyword evidence="1" id="KW-0469">Meiosis</keyword>
<comment type="similarity">
    <text evidence="2">Belongs to the MEI4L family.</text>
</comment>
<dbReference type="PANTHER" id="PTHR28575:SF1">
    <property type="entry name" value="MEIOSIS-SPECIFIC PROTEIN MEI4"/>
    <property type="match status" value="1"/>
</dbReference>
<dbReference type="InterPro" id="IPR025888">
    <property type="entry name" value="MEI4"/>
</dbReference>
<organism evidence="4">
    <name type="scientific">Rhipicephalus microplus</name>
    <name type="common">Cattle tick</name>
    <name type="synonym">Boophilus microplus</name>
    <dbReference type="NCBI Taxonomy" id="6941"/>
    <lineage>
        <taxon>Eukaryota</taxon>
        <taxon>Metazoa</taxon>
        <taxon>Ecdysozoa</taxon>
        <taxon>Arthropoda</taxon>
        <taxon>Chelicerata</taxon>
        <taxon>Arachnida</taxon>
        <taxon>Acari</taxon>
        <taxon>Parasitiformes</taxon>
        <taxon>Ixodida</taxon>
        <taxon>Ixodoidea</taxon>
        <taxon>Ixodidae</taxon>
        <taxon>Rhipicephalinae</taxon>
        <taxon>Rhipicephalus</taxon>
        <taxon>Boophilus</taxon>
    </lineage>
</organism>
<evidence type="ECO:0000256" key="3">
    <source>
        <dbReference type="SAM" id="MobiDB-lite"/>
    </source>
</evidence>
<evidence type="ECO:0000256" key="2">
    <source>
        <dbReference type="ARBA" id="ARBA00093453"/>
    </source>
</evidence>
<dbReference type="AlphaFoldDB" id="A0A6M2CRL1"/>
<dbReference type="PANTHER" id="PTHR28575">
    <property type="entry name" value="MEIOSIS-SPECIFIC PROTEIN MEI4"/>
    <property type="match status" value="1"/>
</dbReference>